<keyword evidence="3" id="KW-0472">Membrane</keyword>
<dbReference type="AlphaFoldDB" id="E1JWN3"/>
<feature type="transmembrane region" description="Helical" evidence="3">
    <location>
        <begin position="422"/>
        <end position="441"/>
    </location>
</feature>
<comment type="similarity">
    <text evidence="1">Belongs to the CcmF/CycK/Ccl1/NrfE/CcsA family.</text>
</comment>
<feature type="transmembrane region" description="Helical" evidence="3">
    <location>
        <begin position="390"/>
        <end position="415"/>
    </location>
</feature>
<dbReference type="PRINTS" id="PR01410">
    <property type="entry name" value="CCBIOGENESIS"/>
</dbReference>
<dbReference type="OrthoDB" id="9761451at2"/>
<feature type="transmembrane region" description="Helical" evidence="3">
    <location>
        <begin position="210"/>
        <end position="228"/>
    </location>
</feature>
<evidence type="ECO:0000256" key="2">
    <source>
        <dbReference type="ARBA" id="ARBA00022748"/>
    </source>
</evidence>
<feature type="transmembrane region" description="Helical" evidence="3">
    <location>
        <begin position="313"/>
        <end position="336"/>
    </location>
</feature>
<dbReference type="Proteomes" id="UP000006250">
    <property type="component" value="Unassembled WGS sequence"/>
</dbReference>
<sequence length="633" mass="68375" precursor="true">MHVTGYFALLVAMLLCLAAAATALFGLWRRDYCRLVLLERGHLVVVAATVLASAILTIALWQRDFSFVYVAEYTDTLLPLFYAITAFWAGQAGSMLFWMLVLALFGLGFSLAPSYKKLSPATKYAYWMFFFAIEAFFLLLLTGPSNPFLEAVPPPAEGRGLNPLLRNPGMIFHPPLLFLGYAGFAVPACLGLATWLVGETRSFVAAARNTAILSWLFLTAGIVLGGWWSYMELGWGGYWAWDPVENASLIPWLVGTAFLHTAIVERRTKALSKTNVALAVVTFISCILGTYLVRSGVVDSLHAFGEGGVGDPILLFMIFALVLLASVLVAGAPFFAGRGKPLAGLWSVPGLLVVLAWLMLALSAVVFLGTMWPVISKLWSANPVGLDAGFYNRVCLPLFVMVTFLVSICPLLSWTEGVRDKLGLAIVAGGFVGGGVVLYASGVHLPLALFGGACAIAAVVCVAYVFIRQRHARSRAGALGAYCVHLGLALLTLGVAFSGPYQINREAVLTPGRDLRIGAFTMTYTDLERETNPAMTIARAVIDVTKNGKPVGRLLPERRIYKGFDQPFAEVSTIPSLGDELYATLLSASDQKAASIKISVNPLVNWVWIGGALMSLAPFLCLRRPKEKAKERG</sequence>
<dbReference type="RefSeq" id="WP_005993524.1">
    <property type="nucleotide sequence ID" value="NZ_AECZ01000011.1"/>
</dbReference>
<dbReference type="EMBL" id="AECZ01000011">
    <property type="protein sequence ID" value="EFL51330.1"/>
    <property type="molecule type" value="Genomic_DNA"/>
</dbReference>
<evidence type="ECO:0000259" key="5">
    <source>
        <dbReference type="Pfam" id="PF16327"/>
    </source>
</evidence>
<dbReference type="eggNOG" id="COG1138">
    <property type="taxonomic scope" value="Bacteria"/>
</dbReference>
<keyword evidence="3" id="KW-0812">Transmembrane</keyword>
<dbReference type="STRING" id="596151.DesfrDRAFT_2032"/>
<evidence type="ECO:0000313" key="7">
    <source>
        <dbReference type="Proteomes" id="UP000006250"/>
    </source>
</evidence>
<dbReference type="GO" id="GO:0017004">
    <property type="term" value="P:cytochrome complex assembly"/>
    <property type="evidence" value="ECO:0007669"/>
    <property type="project" value="UniProtKB-KW"/>
</dbReference>
<feature type="domain" description="Cytochrome c-type biogenesis protein CcmF C-terminal" evidence="5">
    <location>
        <begin position="344"/>
        <end position="622"/>
    </location>
</feature>
<keyword evidence="3" id="KW-1133">Transmembrane helix</keyword>
<feature type="transmembrane region" description="Helical" evidence="3">
    <location>
        <begin position="348"/>
        <end position="370"/>
    </location>
</feature>
<reference evidence="6 7" key="1">
    <citation type="submission" date="2010-08" db="EMBL/GenBank/DDBJ databases">
        <title>The draft genome of Desulfovibrio fructosovorans JJ.</title>
        <authorList>
            <consortium name="US DOE Joint Genome Institute (JGI-PGF)"/>
            <person name="Lucas S."/>
            <person name="Copeland A."/>
            <person name="Lapidus A."/>
            <person name="Cheng J.-F."/>
            <person name="Bruce D."/>
            <person name="Goodwin L."/>
            <person name="Pitluck S."/>
            <person name="Land M.L."/>
            <person name="Hauser L."/>
            <person name="Chang Y.-J."/>
            <person name="Jeffries C."/>
            <person name="Wall J.D."/>
            <person name="Stahl D.A."/>
            <person name="Arkin A.P."/>
            <person name="Dehal P."/>
            <person name="Stolyar S.M."/>
            <person name="Hazen T.C."/>
            <person name="Woyke T.J."/>
        </authorList>
    </citation>
    <scope>NUCLEOTIDE SEQUENCE [LARGE SCALE GENOMIC DNA]</scope>
    <source>
        <strain evidence="6 7">JJ</strain>
    </source>
</reference>
<feature type="transmembrane region" description="Helical" evidence="3">
    <location>
        <begin position="124"/>
        <end position="143"/>
    </location>
</feature>
<dbReference type="InterPro" id="IPR003567">
    <property type="entry name" value="Cyt_c_biogenesis"/>
</dbReference>
<evidence type="ECO:0000256" key="1">
    <source>
        <dbReference type="ARBA" id="ARBA00009186"/>
    </source>
</evidence>
<dbReference type="InterPro" id="IPR032523">
    <property type="entry name" value="CcmF_C"/>
</dbReference>
<feature type="transmembrane region" description="Helical" evidence="3">
    <location>
        <begin position="176"/>
        <end position="198"/>
    </location>
</feature>
<keyword evidence="2" id="KW-0201">Cytochrome c-type biogenesis</keyword>
<proteinExistence type="inferred from homology"/>
<feature type="domain" description="Cytochrome c assembly protein" evidence="4">
    <location>
        <begin position="88"/>
        <end position="295"/>
    </location>
</feature>
<feature type="transmembrane region" description="Helical" evidence="3">
    <location>
        <begin position="479"/>
        <end position="501"/>
    </location>
</feature>
<feature type="transmembrane region" description="Helical" evidence="3">
    <location>
        <begin position="81"/>
        <end position="112"/>
    </location>
</feature>
<feature type="transmembrane region" description="Helical" evidence="3">
    <location>
        <begin position="6"/>
        <end position="28"/>
    </location>
</feature>
<dbReference type="InterPro" id="IPR002541">
    <property type="entry name" value="Cyt_c_assembly"/>
</dbReference>
<dbReference type="GO" id="GO:0016020">
    <property type="term" value="C:membrane"/>
    <property type="evidence" value="ECO:0007669"/>
    <property type="project" value="InterPro"/>
</dbReference>
<comment type="caution">
    <text evidence="6">The sequence shown here is derived from an EMBL/GenBank/DDBJ whole genome shotgun (WGS) entry which is preliminary data.</text>
</comment>
<dbReference type="Pfam" id="PF01578">
    <property type="entry name" value="Cytochrom_C_asm"/>
    <property type="match status" value="1"/>
</dbReference>
<feature type="transmembrane region" description="Helical" evidence="3">
    <location>
        <begin position="447"/>
        <end position="467"/>
    </location>
</feature>
<keyword evidence="7" id="KW-1185">Reference proteome</keyword>
<dbReference type="GO" id="GO:0015232">
    <property type="term" value="F:heme transmembrane transporter activity"/>
    <property type="evidence" value="ECO:0007669"/>
    <property type="project" value="InterPro"/>
</dbReference>
<feature type="transmembrane region" description="Helical" evidence="3">
    <location>
        <begin position="276"/>
        <end position="293"/>
    </location>
</feature>
<feature type="transmembrane region" description="Helical" evidence="3">
    <location>
        <begin position="40"/>
        <end position="61"/>
    </location>
</feature>
<evidence type="ECO:0000256" key="3">
    <source>
        <dbReference type="SAM" id="Phobius"/>
    </source>
</evidence>
<dbReference type="PANTHER" id="PTHR43653:SF1">
    <property type="entry name" value="CYTOCHROME C-TYPE BIOGENESIS PROTEIN CCMF"/>
    <property type="match status" value="1"/>
</dbReference>
<dbReference type="GO" id="GO:0020037">
    <property type="term" value="F:heme binding"/>
    <property type="evidence" value="ECO:0007669"/>
    <property type="project" value="InterPro"/>
</dbReference>
<name>E1JWN3_SOLFR</name>
<feature type="transmembrane region" description="Helical" evidence="3">
    <location>
        <begin position="603"/>
        <end position="622"/>
    </location>
</feature>
<protein>
    <submittedName>
        <fullName evidence="6">Cytochrome c assembly protein</fullName>
    </submittedName>
</protein>
<gene>
    <name evidence="6" type="ORF">DesfrDRAFT_2032</name>
</gene>
<dbReference type="PANTHER" id="PTHR43653">
    <property type="entry name" value="CYTOCHROME C ASSEMBLY PROTEIN-RELATED"/>
    <property type="match status" value="1"/>
</dbReference>
<evidence type="ECO:0000259" key="4">
    <source>
        <dbReference type="Pfam" id="PF01578"/>
    </source>
</evidence>
<accession>E1JWN3</accession>
<organism evidence="6 7">
    <name type="scientific">Solidesulfovibrio fructosivorans JJ]</name>
    <dbReference type="NCBI Taxonomy" id="596151"/>
    <lineage>
        <taxon>Bacteria</taxon>
        <taxon>Pseudomonadati</taxon>
        <taxon>Thermodesulfobacteriota</taxon>
        <taxon>Desulfovibrionia</taxon>
        <taxon>Desulfovibrionales</taxon>
        <taxon>Desulfovibrionaceae</taxon>
        <taxon>Solidesulfovibrio</taxon>
    </lineage>
</organism>
<evidence type="ECO:0000313" key="6">
    <source>
        <dbReference type="EMBL" id="EFL51330.1"/>
    </source>
</evidence>
<feature type="transmembrane region" description="Helical" evidence="3">
    <location>
        <begin position="248"/>
        <end position="264"/>
    </location>
</feature>
<dbReference type="Pfam" id="PF16327">
    <property type="entry name" value="CcmF_C"/>
    <property type="match status" value="1"/>
</dbReference>